<keyword evidence="1" id="KW-1133">Transmembrane helix</keyword>
<evidence type="ECO:0000313" key="3">
    <source>
        <dbReference type="Proteomes" id="UP000199400"/>
    </source>
</evidence>
<organism evidence="2 3">
    <name type="scientific">Nannocystis exedens</name>
    <dbReference type="NCBI Taxonomy" id="54"/>
    <lineage>
        <taxon>Bacteria</taxon>
        <taxon>Pseudomonadati</taxon>
        <taxon>Myxococcota</taxon>
        <taxon>Polyangia</taxon>
        <taxon>Nannocystales</taxon>
        <taxon>Nannocystaceae</taxon>
        <taxon>Nannocystis</taxon>
    </lineage>
</organism>
<accession>A0A1I1Y5W4</accession>
<proteinExistence type="predicted"/>
<keyword evidence="1" id="KW-0812">Transmembrane</keyword>
<evidence type="ECO:0000313" key="2">
    <source>
        <dbReference type="EMBL" id="SFE14388.1"/>
    </source>
</evidence>
<name>A0A1I1Y5W4_9BACT</name>
<keyword evidence="1" id="KW-0472">Membrane</keyword>
<feature type="transmembrane region" description="Helical" evidence="1">
    <location>
        <begin position="92"/>
        <end position="110"/>
    </location>
</feature>
<reference evidence="3" key="1">
    <citation type="submission" date="2016-10" db="EMBL/GenBank/DDBJ databases">
        <authorList>
            <person name="Varghese N."/>
            <person name="Submissions S."/>
        </authorList>
    </citation>
    <scope>NUCLEOTIDE SEQUENCE [LARGE SCALE GENOMIC DNA]</scope>
    <source>
        <strain evidence="3">ATCC 25963</strain>
    </source>
</reference>
<feature type="transmembrane region" description="Helical" evidence="1">
    <location>
        <begin position="253"/>
        <end position="269"/>
    </location>
</feature>
<keyword evidence="3" id="KW-1185">Reference proteome</keyword>
<gene>
    <name evidence="2" type="ORF">SAMN02745121_03155</name>
</gene>
<protein>
    <recommendedName>
        <fullName evidence="4">HTTM domain-containing protein</fullName>
    </recommendedName>
</protein>
<dbReference type="EMBL" id="FOMX01000009">
    <property type="protein sequence ID" value="SFE14388.1"/>
    <property type="molecule type" value="Genomic_DNA"/>
</dbReference>
<feature type="transmembrane region" description="Helical" evidence="1">
    <location>
        <begin position="16"/>
        <end position="35"/>
    </location>
</feature>
<dbReference type="AlphaFoldDB" id="A0A1I1Y5W4"/>
<evidence type="ECO:0008006" key="4">
    <source>
        <dbReference type="Google" id="ProtNLM"/>
    </source>
</evidence>
<feature type="transmembrane region" description="Helical" evidence="1">
    <location>
        <begin position="194"/>
        <end position="223"/>
    </location>
</feature>
<dbReference type="Proteomes" id="UP000199400">
    <property type="component" value="Unassembled WGS sequence"/>
</dbReference>
<evidence type="ECO:0000256" key="1">
    <source>
        <dbReference type="SAM" id="Phobius"/>
    </source>
</evidence>
<sequence>MVQGGSWARLFEREPALFAAGLRAATIAAALWLSLEVDLRWASLPKDATVSVAGLVVPTTWWASQALLWLGRALLWGGAPIWLFGHVRAVRIGAAWATTLGMLTVGSLYWENLPWFRHKFVPPLWLLVLLVAGEHARAEPGRAPRWIREGAVFVLACFYAGAGAHKLLASGWRWADGTALQLWLWRLGDSDSLVRAWAIADARVAAALASVALALELATVLLVPLPRARPWLAAGLVALHVGIDQVLHIDFRPMILLVVVVLLPWPEWWQRATAQARSRSGAA</sequence>